<accession>A0A327QM64</accession>
<proteinExistence type="predicted"/>
<keyword evidence="2" id="KW-0808">Transferase</keyword>
<evidence type="ECO:0000313" key="3">
    <source>
        <dbReference type="Proteomes" id="UP000249547"/>
    </source>
</evidence>
<feature type="transmembrane region" description="Helical" evidence="1">
    <location>
        <begin position="131"/>
        <end position="153"/>
    </location>
</feature>
<evidence type="ECO:0000256" key="1">
    <source>
        <dbReference type="SAM" id="Phobius"/>
    </source>
</evidence>
<keyword evidence="1" id="KW-1133">Transmembrane helix</keyword>
<feature type="transmembrane region" description="Helical" evidence="1">
    <location>
        <begin position="40"/>
        <end position="58"/>
    </location>
</feature>
<keyword evidence="1" id="KW-0812">Transmembrane</keyword>
<name>A0A327QM64_9BACT</name>
<reference evidence="2 3" key="1">
    <citation type="submission" date="2018-06" db="EMBL/GenBank/DDBJ databases">
        <title>Genomic Encyclopedia of Archaeal and Bacterial Type Strains, Phase II (KMG-II): from individual species to whole genera.</title>
        <authorList>
            <person name="Goeker M."/>
        </authorList>
    </citation>
    <scope>NUCLEOTIDE SEQUENCE [LARGE SCALE GENOMIC DNA]</scope>
    <source>
        <strain evidence="2 3">DSM 23857</strain>
    </source>
</reference>
<feature type="transmembrane region" description="Helical" evidence="1">
    <location>
        <begin position="101"/>
        <end position="119"/>
    </location>
</feature>
<protein>
    <submittedName>
        <fullName evidence="2">UbiA prenyltransferase family</fullName>
    </submittedName>
</protein>
<sequence length="279" mass="32063">MLRAFINFVLFSSIFIAICAIIMTWQTNEILQLRYDAIDYYRFVFFATLCSYNFHWYLTPANLDASHRIQWGIGKRRLQLAFTAIGAIGSAYFILPLLQHWLPILGAIVLTFLYSAPKLPQTIFHHLRKIAVGKTLFLTFVWTYVTTVLPALIDGHAPVITTVLLSLHRFAFIYAICILFDWRDKVPDKAAGIRSLITYLDDKHLFQLYYLSLAVAGLAALCMLFFDVSIMVVLTFIVPCFVVGFLKGYAQRHTNDYVYYFLLDGLMMLSGLLHLLLFL</sequence>
<feature type="transmembrane region" description="Helical" evidence="1">
    <location>
        <begin position="159"/>
        <end position="180"/>
    </location>
</feature>
<organism evidence="2 3">
    <name type="scientific">Chitinophaga skermanii</name>
    <dbReference type="NCBI Taxonomy" id="331697"/>
    <lineage>
        <taxon>Bacteria</taxon>
        <taxon>Pseudomonadati</taxon>
        <taxon>Bacteroidota</taxon>
        <taxon>Chitinophagia</taxon>
        <taxon>Chitinophagales</taxon>
        <taxon>Chitinophagaceae</taxon>
        <taxon>Chitinophaga</taxon>
    </lineage>
</organism>
<evidence type="ECO:0000313" key="2">
    <source>
        <dbReference type="EMBL" id="RAJ05118.1"/>
    </source>
</evidence>
<feature type="transmembrane region" description="Helical" evidence="1">
    <location>
        <begin position="232"/>
        <end position="250"/>
    </location>
</feature>
<feature type="transmembrane region" description="Helical" evidence="1">
    <location>
        <begin position="208"/>
        <end position="226"/>
    </location>
</feature>
<dbReference type="EMBL" id="QLLL01000004">
    <property type="protein sequence ID" value="RAJ05118.1"/>
    <property type="molecule type" value="Genomic_DNA"/>
</dbReference>
<feature type="transmembrane region" description="Helical" evidence="1">
    <location>
        <begin position="257"/>
        <end position="278"/>
    </location>
</feature>
<comment type="caution">
    <text evidence="2">The sequence shown here is derived from an EMBL/GenBank/DDBJ whole genome shotgun (WGS) entry which is preliminary data.</text>
</comment>
<dbReference type="Proteomes" id="UP000249547">
    <property type="component" value="Unassembled WGS sequence"/>
</dbReference>
<feature type="transmembrane region" description="Helical" evidence="1">
    <location>
        <begin position="5"/>
        <end position="25"/>
    </location>
</feature>
<feature type="transmembrane region" description="Helical" evidence="1">
    <location>
        <begin position="78"/>
        <end position="95"/>
    </location>
</feature>
<gene>
    <name evidence="2" type="ORF">LX64_02272</name>
</gene>
<keyword evidence="1" id="KW-0472">Membrane</keyword>
<dbReference type="GO" id="GO:0016740">
    <property type="term" value="F:transferase activity"/>
    <property type="evidence" value="ECO:0007669"/>
    <property type="project" value="UniProtKB-KW"/>
</dbReference>
<dbReference type="AlphaFoldDB" id="A0A327QM64"/>
<keyword evidence="3" id="KW-1185">Reference proteome</keyword>